<proteinExistence type="inferred from homology"/>
<dbReference type="PROSITE" id="PS50011">
    <property type="entry name" value="PROTEIN_KINASE_DOM"/>
    <property type="match status" value="1"/>
</dbReference>
<keyword evidence="7" id="KW-0547">Nucleotide-binding</keyword>
<comment type="catalytic activity">
    <reaction evidence="11">
        <text>L-seryl-[protein] + ATP = O-phospho-L-seryl-[protein] + ADP + H(+)</text>
        <dbReference type="Rhea" id="RHEA:17989"/>
        <dbReference type="Rhea" id="RHEA-COMP:9863"/>
        <dbReference type="Rhea" id="RHEA-COMP:11604"/>
        <dbReference type="ChEBI" id="CHEBI:15378"/>
        <dbReference type="ChEBI" id="CHEBI:29999"/>
        <dbReference type="ChEBI" id="CHEBI:30616"/>
        <dbReference type="ChEBI" id="CHEBI:83421"/>
        <dbReference type="ChEBI" id="CHEBI:456216"/>
        <dbReference type="EC" id="2.7.12.1"/>
    </reaction>
</comment>
<evidence type="ECO:0000256" key="13">
    <source>
        <dbReference type="ARBA" id="ARBA00051680"/>
    </source>
</evidence>
<dbReference type="GO" id="GO:0030036">
    <property type="term" value="P:actin cytoskeleton organization"/>
    <property type="evidence" value="ECO:0007669"/>
    <property type="project" value="TreeGrafter"/>
</dbReference>
<comment type="catalytic activity">
    <reaction evidence="13">
        <text>L-tyrosyl-[protein] + ATP = O-phospho-L-tyrosyl-[protein] + ADP + H(+)</text>
        <dbReference type="Rhea" id="RHEA:10596"/>
        <dbReference type="Rhea" id="RHEA-COMP:10136"/>
        <dbReference type="Rhea" id="RHEA-COMP:20101"/>
        <dbReference type="ChEBI" id="CHEBI:15378"/>
        <dbReference type="ChEBI" id="CHEBI:30616"/>
        <dbReference type="ChEBI" id="CHEBI:46858"/>
        <dbReference type="ChEBI" id="CHEBI:61978"/>
        <dbReference type="ChEBI" id="CHEBI:456216"/>
        <dbReference type="EC" id="2.7.12.1"/>
    </reaction>
</comment>
<comment type="cofactor">
    <cofactor evidence="2">
        <name>Mg(2+)</name>
        <dbReference type="ChEBI" id="CHEBI:18420"/>
    </cofactor>
</comment>
<name>A0A9Q1C7V7_HOLLE</name>
<evidence type="ECO:0000259" key="15">
    <source>
        <dbReference type="PROSITE" id="PS50011"/>
    </source>
</evidence>
<dbReference type="Proteomes" id="UP001152320">
    <property type="component" value="Chromosome 6"/>
</dbReference>
<evidence type="ECO:0000313" key="17">
    <source>
        <dbReference type="Proteomes" id="UP001152320"/>
    </source>
</evidence>
<accession>A0A9Q1C7V7</accession>
<dbReference type="InterPro" id="IPR050940">
    <property type="entry name" value="Actin_reg-Ser/Thr_kinase"/>
</dbReference>
<comment type="caution">
    <text evidence="16">The sequence shown here is derived from an EMBL/GenBank/DDBJ whole genome shotgun (WGS) entry which is preliminary data.</text>
</comment>
<evidence type="ECO:0000256" key="14">
    <source>
        <dbReference type="SAM" id="MobiDB-lite"/>
    </source>
</evidence>
<dbReference type="PROSITE" id="PS00109">
    <property type="entry name" value="PROTEIN_KINASE_TYR"/>
    <property type="match status" value="1"/>
</dbReference>
<comment type="catalytic activity">
    <reaction evidence="12">
        <text>L-threonyl-[protein] + ATP = O-phospho-L-threonyl-[protein] + ADP + H(+)</text>
        <dbReference type="Rhea" id="RHEA:46608"/>
        <dbReference type="Rhea" id="RHEA-COMP:11060"/>
        <dbReference type="Rhea" id="RHEA-COMP:11605"/>
        <dbReference type="ChEBI" id="CHEBI:15378"/>
        <dbReference type="ChEBI" id="CHEBI:30013"/>
        <dbReference type="ChEBI" id="CHEBI:30616"/>
        <dbReference type="ChEBI" id="CHEBI:61977"/>
        <dbReference type="ChEBI" id="CHEBI:456216"/>
        <dbReference type="EC" id="2.7.12.1"/>
    </reaction>
</comment>
<dbReference type="GO" id="GO:0004674">
    <property type="term" value="F:protein serine/threonine kinase activity"/>
    <property type="evidence" value="ECO:0007669"/>
    <property type="project" value="UniProtKB-KW"/>
</dbReference>
<keyword evidence="17" id="KW-1185">Reference proteome</keyword>
<dbReference type="Pfam" id="PF07714">
    <property type="entry name" value="PK_Tyr_Ser-Thr"/>
    <property type="match status" value="1"/>
</dbReference>
<evidence type="ECO:0000256" key="5">
    <source>
        <dbReference type="ARBA" id="ARBA00022527"/>
    </source>
</evidence>
<keyword evidence="9" id="KW-0067">ATP-binding</keyword>
<dbReference type="EC" id="2.7.12.1" evidence="4"/>
<keyword evidence="10" id="KW-0464">Manganese</keyword>
<dbReference type="FunFam" id="1.10.510.10:FF:000202">
    <property type="entry name" value="Dual specificity testis-specific protein kinase 2"/>
    <property type="match status" value="1"/>
</dbReference>
<evidence type="ECO:0000313" key="16">
    <source>
        <dbReference type="EMBL" id="KAJ8040361.1"/>
    </source>
</evidence>
<dbReference type="PRINTS" id="PR00109">
    <property type="entry name" value="TYRKINASE"/>
</dbReference>
<dbReference type="Gene3D" id="1.10.510.10">
    <property type="entry name" value="Transferase(Phosphotransferase) domain 1"/>
    <property type="match status" value="1"/>
</dbReference>
<dbReference type="SUPFAM" id="SSF56112">
    <property type="entry name" value="Protein kinase-like (PK-like)"/>
    <property type="match status" value="1"/>
</dbReference>
<evidence type="ECO:0000256" key="10">
    <source>
        <dbReference type="ARBA" id="ARBA00023211"/>
    </source>
</evidence>
<evidence type="ECO:0000256" key="6">
    <source>
        <dbReference type="ARBA" id="ARBA00022679"/>
    </source>
</evidence>
<feature type="compositionally biased region" description="Polar residues" evidence="14">
    <location>
        <begin position="423"/>
        <end position="433"/>
    </location>
</feature>
<keyword evidence="5" id="KW-0723">Serine/threonine-protein kinase</keyword>
<gene>
    <name evidence="16" type="ORF">HOLleu_14626</name>
</gene>
<dbReference type="InterPro" id="IPR008266">
    <property type="entry name" value="Tyr_kinase_AS"/>
</dbReference>
<dbReference type="PANTHER" id="PTHR46485:SF5">
    <property type="entry name" value="CENTER DIVIDER, ISOFORM A"/>
    <property type="match status" value="1"/>
</dbReference>
<organism evidence="16 17">
    <name type="scientific">Holothuria leucospilota</name>
    <name type="common">Black long sea cucumber</name>
    <name type="synonym">Mertensiothuria leucospilota</name>
    <dbReference type="NCBI Taxonomy" id="206669"/>
    <lineage>
        <taxon>Eukaryota</taxon>
        <taxon>Metazoa</taxon>
        <taxon>Echinodermata</taxon>
        <taxon>Eleutherozoa</taxon>
        <taxon>Echinozoa</taxon>
        <taxon>Holothuroidea</taxon>
        <taxon>Aspidochirotacea</taxon>
        <taxon>Aspidochirotida</taxon>
        <taxon>Holothuriidae</taxon>
        <taxon>Holothuria</taxon>
    </lineage>
</organism>
<evidence type="ECO:0000256" key="9">
    <source>
        <dbReference type="ARBA" id="ARBA00022840"/>
    </source>
</evidence>
<evidence type="ECO:0000256" key="7">
    <source>
        <dbReference type="ARBA" id="ARBA00022741"/>
    </source>
</evidence>
<dbReference type="AlphaFoldDB" id="A0A9Q1C7V7"/>
<dbReference type="OrthoDB" id="20134at2759"/>
<evidence type="ECO:0000256" key="12">
    <source>
        <dbReference type="ARBA" id="ARBA00049308"/>
    </source>
</evidence>
<dbReference type="InterPro" id="IPR000719">
    <property type="entry name" value="Prot_kinase_dom"/>
</dbReference>
<dbReference type="GO" id="GO:0005524">
    <property type="term" value="F:ATP binding"/>
    <property type="evidence" value="ECO:0007669"/>
    <property type="project" value="UniProtKB-KW"/>
</dbReference>
<dbReference type="GO" id="GO:0004712">
    <property type="term" value="F:protein serine/threonine/tyrosine kinase activity"/>
    <property type="evidence" value="ECO:0007669"/>
    <property type="project" value="UniProtKB-EC"/>
</dbReference>
<evidence type="ECO:0000256" key="2">
    <source>
        <dbReference type="ARBA" id="ARBA00001946"/>
    </source>
</evidence>
<evidence type="ECO:0000256" key="4">
    <source>
        <dbReference type="ARBA" id="ARBA00013203"/>
    </source>
</evidence>
<dbReference type="PANTHER" id="PTHR46485">
    <property type="entry name" value="LIM DOMAIN KINASE 1"/>
    <property type="match status" value="1"/>
</dbReference>
<feature type="compositionally biased region" description="Polar residues" evidence="14">
    <location>
        <begin position="441"/>
        <end position="450"/>
    </location>
</feature>
<comment type="similarity">
    <text evidence="3">Belongs to the protein kinase superfamily. TKL Ser/Thr protein kinase family.</text>
</comment>
<keyword evidence="8 16" id="KW-0418">Kinase</keyword>
<feature type="compositionally biased region" description="Polar residues" evidence="14">
    <location>
        <begin position="55"/>
        <end position="70"/>
    </location>
</feature>
<keyword evidence="6" id="KW-0808">Transferase</keyword>
<reference evidence="16" key="1">
    <citation type="submission" date="2021-10" db="EMBL/GenBank/DDBJ databases">
        <title>Tropical sea cucumber genome reveals ecological adaptation and Cuvierian tubules defense mechanism.</title>
        <authorList>
            <person name="Chen T."/>
        </authorList>
    </citation>
    <scope>NUCLEOTIDE SEQUENCE</scope>
    <source>
        <strain evidence="16">Nanhai2018</strain>
        <tissue evidence="16">Muscle</tissue>
    </source>
</reference>
<dbReference type="InterPro" id="IPR011009">
    <property type="entry name" value="Kinase-like_dom_sf"/>
</dbReference>
<dbReference type="InterPro" id="IPR001245">
    <property type="entry name" value="Ser-Thr/Tyr_kinase_cat_dom"/>
</dbReference>
<sequence length="596" mass="67216">MYSTAGKETNGSLAKGLCYPSNIFKHGIAVEALTNAMKACQSPVMKEIKGPDENGNVNLNQPHSSRTNLATDPERCGSGNKEEDAYCCGEGAEVFDKDSCSSNHSGKRSEEGCNLAQMRAAARRGEDDIGGRRRLERKRSGTCIAMKTAFSVLYGADEFWRERIAAGFFSVVYKVTHRSTGEVMVMKMSQQTNTRANNLHEIELLNQLHHPNILRFKGVCIEEGHLHALTEYVNGGSLQDLLCDDREYLSWTVRLKLCNDIAKGMKYLHAKGFMHRDLSSQNILVRRKNLDLECVIADLGLATRIPRFETEVLPIVGTPFWISPECLHGMFYNEKSDVFSFGIVTCEIIARVSADPEELPRTIDFGVNEAAFRLLARNCPPDILDLALQCCKLSPKERPSFYKIVHILSEMRHPYVTNVSKSLSSTEMGSGTASPRHFRSRTSVGKLSQLTKKKRKQVVRSNSDSGSRVLNIKKVSEKLNPFYESHSQEKRLDITKEADEVPKALMSPTFKLCNDLSSVWPERMPLLRQNLNESLEMRRSSSLPSISPTPYTYFVKHSDFPSDDDIRLNFGFDMRENFVRDFHLSAMERLSLQETV</sequence>
<comment type="cofactor">
    <cofactor evidence="1">
        <name>Mn(2+)</name>
        <dbReference type="ChEBI" id="CHEBI:29035"/>
    </cofactor>
</comment>
<feature type="region of interest" description="Disordered" evidence="14">
    <location>
        <begin position="423"/>
        <end position="463"/>
    </location>
</feature>
<dbReference type="Gene3D" id="3.30.200.20">
    <property type="entry name" value="Phosphorylase Kinase, domain 1"/>
    <property type="match status" value="1"/>
</dbReference>
<evidence type="ECO:0000256" key="11">
    <source>
        <dbReference type="ARBA" id="ARBA00049003"/>
    </source>
</evidence>
<evidence type="ECO:0000256" key="8">
    <source>
        <dbReference type="ARBA" id="ARBA00022777"/>
    </source>
</evidence>
<feature type="region of interest" description="Disordered" evidence="14">
    <location>
        <begin position="50"/>
        <end position="77"/>
    </location>
</feature>
<evidence type="ECO:0000256" key="1">
    <source>
        <dbReference type="ARBA" id="ARBA00001936"/>
    </source>
</evidence>
<protein>
    <recommendedName>
        <fullName evidence="4">dual-specificity kinase</fullName>
        <ecNumber evidence="4">2.7.12.1</ecNumber>
    </recommendedName>
</protein>
<feature type="domain" description="Protein kinase" evidence="15">
    <location>
        <begin position="158"/>
        <end position="416"/>
    </location>
</feature>
<dbReference type="GO" id="GO:0005737">
    <property type="term" value="C:cytoplasm"/>
    <property type="evidence" value="ECO:0007669"/>
    <property type="project" value="TreeGrafter"/>
</dbReference>
<dbReference type="GO" id="GO:0046872">
    <property type="term" value="F:metal ion binding"/>
    <property type="evidence" value="ECO:0007669"/>
    <property type="project" value="UniProtKB-KW"/>
</dbReference>
<dbReference type="EMBL" id="JAIZAY010000006">
    <property type="protein sequence ID" value="KAJ8040361.1"/>
    <property type="molecule type" value="Genomic_DNA"/>
</dbReference>
<dbReference type="GO" id="GO:0005634">
    <property type="term" value="C:nucleus"/>
    <property type="evidence" value="ECO:0007669"/>
    <property type="project" value="TreeGrafter"/>
</dbReference>
<evidence type="ECO:0000256" key="3">
    <source>
        <dbReference type="ARBA" id="ARBA00005843"/>
    </source>
</evidence>